<dbReference type="InterPro" id="IPR050194">
    <property type="entry name" value="Glycosyltransferase_grp1"/>
</dbReference>
<evidence type="ECO:0000259" key="1">
    <source>
        <dbReference type="Pfam" id="PF00534"/>
    </source>
</evidence>
<dbReference type="Pfam" id="PF00534">
    <property type="entry name" value="Glycos_transf_1"/>
    <property type="match status" value="1"/>
</dbReference>
<dbReference type="GO" id="GO:0016757">
    <property type="term" value="F:glycosyltransferase activity"/>
    <property type="evidence" value="ECO:0007669"/>
    <property type="project" value="InterPro"/>
</dbReference>
<dbReference type="HOGENOM" id="CLU_009583_2_4_9"/>
<dbReference type="RefSeq" id="WP_011302066.1">
    <property type="nucleotide sequence ID" value="NC_007350.1"/>
</dbReference>
<dbReference type="OrthoDB" id="9806653at2"/>
<evidence type="ECO:0000259" key="2">
    <source>
        <dbReference type="Pfam" id="PF13439"/>
    </source>
</evidence>
<feature type="domain" description="Glycosyltransferase subfamily 4-like N-terminal" evidence="2">
    <location>
        <begin position="27"/>
        <end position="171"/>
    </location>
</feature>
<dbReference type="KEGG" id="ssp:SSP0065"/>
<dbReference type="Proteomes" id="UP000006371">
    <property type="component" value="Chromosome"/>
</dbReference>
<dbReference type="AlphaFoldDB" id="Q4A116"/>
<dbReference type="eggNOG" id="COG0438">
    <property type="taxonomic scope" value="Bacteria"/>
</dbReference>
<dbReference type="PANTHER" id="PTHR45947">
    <property type="entry name" value="SULFOQUINOVOSYL TRANSFERASE SQD2"/>
    <property type="match status" value="1"/>
</dbReference>
<dbReference type="PATRIC" id="fig|342451.11.peg.65"/>
<evidence type="ECO:0000313" key="3">
    <source>
        <dbReference type="EMBL" id="BAE17210.1"/>
    </source>
</evidence>
<name>Q4A116_STAS1</name>
<accession>Q4A116</accession>
<dbReference type="CAZy" id="GT4">
    <property type="family name" value="Glycosyltransferase Family 4"/>
</dbReference>
<dbReference type="EMBL" id="AP008934">
    <property type="protein sequence ID" value="BAE17210.1"/>
    <property type="molecule type" value="Genomic_DNA"/>
</dbReference>
<gene>
    <name evidence="3" type="ordered locus">SSP0065</name>
</gene>
<keyword evidence="3" id="KW-0808">Transferase</keyword>
<feature type="domain" description="Glycosyl transferase family 1" evidence="1">
    <location>
        <begin position="180"/>
        <end position="328"/>
    </location>
</feature>
<evidence type="ECO:0000313" key="4">
    <source>
        <dbReference type="Proteomes" id="UP000006371"/>
    </source>
</evidence>
<keyword evidence="4" id="KW-1185">Reference proteome</keyword>
<dbReference type="Pfam" id="PF13439">
    <property type="entry name" value="Glyco_transf_4"/>
    <property type="match status" value="1"/>
</dbReference>
<reference evidence="3 4" key="1">
    <citation type="journal article" date="2005" name="Proc. Natl. Acad. Sci. U.S.A.">
        <title>Whole genome sequence of Staphylococcus saprophyticus reveals the pathogenesis of uncomplicated urinary tract infection.</title>
        <authorList>
            <person name="Kuroda M."/>
            <person name="Yamashita A."/>
            <person name="Hirakawa H."/>
            <person name="Kumano M."/>
            <person name="Morikawa K."/>
            <person name="Higashide M."/>
            <person name="Maruyama A."/>
            <person name="Inose Y."/>
            <person name="Matoba K."/>
            <person name="Toh H."/>
            <person name="Kuhara S."/>
            <person name="Hattori M."/>
            <person name="Ohta T."/>
        </authorList>
    </citation>
    <scope>NUCLEOTIDE SEQUENCE [LARGE SCALE GENOMIC DNA]</scope>
    <source>
        <strain evidence="4">ATCC 15305 / DSM 20229 / NCIMB 8711 / NCTC 7292 / S-41</strain>
    </source>
</reference>
<dbReference type="InterPro" id="IPR028098">
    <property type="entry name" value="Glyco_trans_4-like_N"/>
</dbReference>
<dbReference type="PANTHER" id="PTHR45947:SF3">
    <property type="entry name" value="SULFOQUINOVOSYL TRANSFERASE SQD2"/>
    <property type="match status" value="1"/>
</dbReference>
<dbReference type="Gene3D" id="3.40.50.2000">
    <property type="entry name" value="Glycogen Phosphorylase B"/>
    <property type="match status" value="2"/>
</dbReference>
<proteinExistence type="predicted"/>
<dbReference type="CDD" id="cd03801">
    <property type="entry name" value="GT4_PimA-like"/>
    <property type="match status" value="1"/>
</dbReference>
<dbReference type="InterPro" id="IPR001296">
    <property type="entry name" value="Glyco_trans_1"/>
</dbReference>
<dbReference type="GeneID" id="3617270"/>
<organism evidence="3 4">
    <name type="scientific">Staphylococcus saprophyticus subsp. saprophyticus (strain ATCC 15305 / DSM 20229 / NCIMB 8711 / NCTC 7292 / S-41)</name>
    <dbReference type="NCBI Taxonomy" id="342451"/>
    <lineage>
        <taxon>Bacteria</taxon>
        <taxon>Bacillati</taxon>
        <taxon>Bacillota</taxon>
        <taxon>Bacilli</taxon>
        <taxon>Bacillales</taxon>
        <taxon>Staphylococcaceae</taxon>
        <taxon>Staphylococcus</taxon>
    </lineage>
</organism>
<dbReference type="SUPFAM" id="SSF53756">
    <property type="entry name" value="UDP-Glycosyltransferase/glycogen phosphorylase"/>
    <property type="match status" value="1"/>
</dbReference>
<sequence length="362" mass="43108">MKTLHLCSIFGDAFFQNFIKSINENNESEVFYPRKNGYTYNNNQAFVHSLELYNGIDRYLYYTKQKKCINEIERYYKLNEFSIIHAHTLYTDGYQAYILNKKYNIPYIVTVRSTDINYFYKYRKDLYFIARNIIKNSKGIVFLSKSYLTRTEKLFNINLKSKSNIITNGIDDFFISNIYNKPKYNDNTKTILTVGYISKRKNQLKICKAINKLNKRGYSIKYVIIGKSLDKKILRKILKYSFVEYKEFMDKNTLIKEYRKADIFAMASLHETFGLTYLEALSQNTPVLYTKSEGFDQLFNDGEVGYSVNPLSTLDISEKIEKILQEKYRYDQVYLKVQQFEWQDIGRKYKLLYQNLGQAHDR</sequence>
<protein>
    <submittedName>
        <fullName evidence="3">Putative glycosyl transferase</fullName>
    </submittedName>
</protein>